<name>B4D384_9BACT</name>
<protein>
    <recommendedName>
        <fullName evidence="1">PIN domain-containing protein</fullName>
    </recommendedName>
</protein>
<dbReference type="Gene3D" id="3.40.50.1010">
    <property type="entry name" value="5'-nuclease"/>
    <property type="match status" value="1"/>
</dbReference>
<dbReference type="RefSeq" id="WP_006980697.1">
    <property type="nucleotide sequence ID" value="NZ_ABVL01000009.1"/>
</dbReference>
<dbReference type="Proteomes" id="UP000005824">
    <property type="component" value="Unassembled WGS sequence"/>
</dbReference>
<dbReference type="SUPFAM" id="SSF88723">
    <property type="entry name" value="PIN domain-like"/>
    <property type="match status" value="1"/>
</dbReference>
<keyword evidence="3" id="KW-1185">Reference proteome</keyword>
<accession>B4D384</accession>
<dbReference type="InterPro" id="IPR029060">
    <property type="entry name" value="PIN-like_dom_sf"/>
</dbReference>
<evidence type="ECO:0000313" key="3">
    <source>
        <dbReference type="Proteomes" id="UP000005824"/>
    </source>
</evidence>
<evidence type="ECO:0000313" key="2">
    <source>
        <dbReference type="EMBL" id="EDY19195.1"/>
    </source>
</evidence>
<feature type="domain" description="PIN" evidence="1">
    <location>
        <begin position="4"/>
        <end position="83"/>
    </location>
</feature>
<dbReference type="STRING" id="497964.CfE428DRAFT_3372"/>
<gene>
    <name evidence="2" type="ORF">CfE428DRAFT_3372</name>
</gene>
<reference evidence="2 3" key="1">
    <citation type="journal article" date="2011" name="J. Bacteriol.">
        <title>Genome sequence of Chthoniobacter flavus Ellin428, an aerobic heterotrophic soil bacterium.</title>
        <authorList>
            <person name="Kant R."/>
            <person name="van Passel M.W."/>
            <person name="Palva A."/>
            <person name="Lucas S."/>
            <person name="Lapidus A."/>
            <person name="Glavina Del Rio T."/>
            <person name="Dalin E."/>
            <person name="Tice H."/>
            <person name="Bruce D."/>
            <person name="Goodwin L."/>
            <person name="Pitluck S."/>
            <person name="Larimer F.W."/>
            <person name="Land M.L."/>
            <person name="Hauser L."/>
            <person name="Sangwan P."/>
            <person name="de Vos W.M."/>
            <person name="Janssen P.H."/>
            <person name="Smidt H."/>
        </authorList>
    </citation>
    <scope>NUCLEOTIDE SEQUENCE [LARGE SCALE GENOMIC DNA]</scope>
    <source>
        <strain evidence="2 3">Ellin428</strain>
    </source>
</reference>
<organism evidence="2 3">
    <name type="scientific">Chthoniobacter flavus Ellin428</name>
    <dbReference type="NCBI Taxonomy" id="497964"/>
    <lineage>
        <taxon>Bacteria</taxon>
        <taxon>Pseudomonadati</taxon>
        <taxon>Verrucomicrobiota</taxon>
        <taxon>Spartobacteria</taxon>
        <taxon>Chthoniobacterales</taxon>
        <taxon>Chthoniobacteraceae</taxon>
        <taxon>Chthoniobacter</taxon>
    </lineage>
</organism>
<dbReference type="InParanoid" id="B4D384"/>
<evidence type="ECO:0000259" key="1">
    <source>
        <dbReference type="Pfam" id="PF01850"/>
    </source>
</evidence>
<comment type="caution">
    <text evidence="2">The sequence shown here is derived from an EMBL/GenBank/DDBJ whole genome shotgun (WGS) entry which is preliminary data.</text>
</comment>
<dbReference type="eggNOG" id="COG1848">
    <property type="taxonomic scope" value="Bacteria"/>
</dbReference>
<dbReference type="InterPro" id="IPR002716">
    <property type="entry name" value="PIN_dom"/>
</dbReference>
<proteinExistence type="predicted"/>
<sequence>MISLDTNILLPAVESSNPHHTAATAFVQSLQGRDDVVISEFILLELYVLLRNPAVLARPLSASAAATVCEAFRQHPHWQILGFPSDSRAFHDAFWPRLRDDPFARRRAYDWRSALSLLQQGVTEFATVNVKDFEGLGFAKVWNPL</sequence>
<dbReference type="EMBL" id="ABVL01000009">
    <property type="protein sequence ID" value="EDY19195.1"/>
    <property type="molecule type" value="Genomic_DNA"/>
</dbReference>
<dbReference type="Pfam" id="PF01850">
    <property type="entry name" value="PIN"/>
    <property type="match status" value="1"/>
</dbReference>
<dbReference type="AlphaFoldDB" id="B4D384"/>